<feature type="domain" description="MAGE" evidence="2">
    <location>
        <begin position="48"/>
        <end position="292"/>
    </location>
</feature>
<feature type="compositionally biased region" description="Low complexity" evidence="1">
    <location>
        <begin position="124"/>
        <end position="140"/>
    </location>
</feature>
<proteinExistence type="predicted"/>
<evidence type="ECO:0000313" key="3">
    <source>
        <dbReference type="EMBL" id="CAK7921943.1"/>
    </source>
</evidence>
<sequence length="343" mass="38486">MSSGDEDYEEPTGFVVTDRELLGPDSETQTPTSEGVVTDEQLKVAHSIVRVVMAREVRGLLIKREHFNEAYTERTSMTRRIKFDTIFPIVQNILETVYGLQLVRVPSKVSVGPSHGRKRKAIESNSETSSKNSNSSNGNSASNNKVFALVSVLPTTAKSVLGEIWATKCTQKVPNGRNISDRQYFLPKNIKTSTPSSNSELIKTGIIALVISIVIVHENRLSEADLKQKLSKFGLSESIHERNTSINMTTMEFLGEMTKREYLNREVTTMDANLADYKLGRRSLAEFKPGSMFDMLERIYGTEFDVDTRNRTLRTIERAYGEAVTDSKLSETMTSERNTPQVQ</sequence>
<dbReference type="PANTHER" id="PTHR11736:SF14">
    <property type="entry name" value="NSE3 HOMOLOG, SMC5-SMC6 COMPLEX COMPONENT"/>
    <property type="match status" value="1"/>
</dbReference>
<protein>
    <recommendedName>
        <fullName evidence="2">MAGE domain-containing protein</fullName>
    </recommendedName>
</protein>
<dbReference type="Gene3D" id="1.10.10.1210">
    <property type="entry name" value="MAGE homology domain, winged helix WH2 motif"/>
    <property type="match status" value="1"/>
</dbReference>
<dbReference type="Pfam" id="PF01454">
    <property type="entry name" value="MAGE"/>
    <property type="match status" value="1"/>
</dbReference>
<organism evidence="3 4">
    <name type="scientific">[Candida] anglica</name>
    <dbReference type="NCBI Taxonomy" id="148631"/>
    <lineage>
        <taxon>Eukaryota</taxon>
        <taxon>Fungi</taxon>
        <taxon>Dikarya</taxon>
        <taxon>Ascomycota</taxon>
        <taxon>Saccharomycotina</taxon>
        <taxon>Pichiomycetes</taxon>
        <taxon>Debaryomycetaceae</taxon>
        <taxon>Kurtzmaniella</taxon>
    </lineage>
</organism>
<evidence type="ECO:0000313" key="4">
    <source>
        <dbReference type="Proteomes" id="UP001497600"/>
    </source>
</evidence>
<dbReference type="InterPro" id="IPR041899">
    <property type="entry name" value="MAGE_WH2"/>
</dbReference>
<dbReference type="SMART" id="SM01373">
    <property type="entry name" value="MAGE"/>
    <property type="match status" value="1"/>
</dbReference>
<feature type="region of interest" description="Disordered" evidence="1">
    <location>
        <begin position="109"/>
        <end position="140"/>
    </location>
</feature>
<dbReference type="PANTHER" id="PTHR11736">
    <property type="entry name" value="MELANOMA-ASSOCIATED ANTIGEN MAGE ANTIGEN"/>
    <property type="match status" value="1"/>
</dbReference>
<name>A0ABP0EMM8_9ASCO</name>
<evidence type="ECO:0000259" key="2">
    <source>
        <dbReference type="SMART" id="SM01373"/>
    </source>
</evidence>
<accession>A0ABP0EMM8</accession>
<dbReference type="InterPro" id="IPR037445">
    <property type="entry name" value="MAGE"/>
</dbReference>
<evidence type="ECO:0000256" key="1">
    <source>
        <dbReference type="SAM" id="MobiDB-lite"/>
    </source>
</evidence>
<feature type="region of interest" description="Disordered" evidence="1">
    <location>
        <begin position="1"/>
        <end position="34"/>
    </location>
</feature>
<keyword evidence="4" id="KW-1185">Reference proteome</keyword>
<feature type="compositionally biased region" description="Acidic residues" evidence="1">
    <location>
        <begin position="1"/>
        <end position="10"/>
    </location>
</feature>
<dbReference type="InterPro" id="IPR002190">
    <property type="entry name" value="MHD_dom"/>
</dbReference>
<gene>
    <name evidence="3" type="ORF">CAAN4_H20648</name>
</gene>
<reference evidence="3 4" key="1">
    <citation type="submission" date="2024-01" db="EMBL/GenBank/DDBJ databases">
        <authorList>
            <consortium name="Genoscope - CEA"/>
            <person name="William W."/>
        </authorList>
    </citation>
    <scope>NUCLEOTIDE SEQUENCE [LARGE SCALE GENOMIC DNA]</scope>
    <source>
        <strain evidence="3 4">29B2s-10</strain>
    </source>
</reference>
<dbReference type="Proteomes" id="UP001497600">
    <property type="component" value="Chromosome H"/>
</dbReference>
<dbReference type="EMBL" id="OZ004260">
    <property type="protein sequence ID" value="CAK7921943.1"/>
    <property type="molecule type" value="Genomic_DNA"/>
</dbReference>